<dbReference type="OrthoDB" id="29647at2759"/>
<dbReference type="EMBL" id="MCFL01000017">
    <property type="protein sequence ID" value="ORZ36355.1"/>
    <property type="molecule type" value="Genomic_DNA"/>
</dbReference>
<keyword evidence="2 7" id="KW-0396">Initiation factor</keyword>
<feature type="domain" description="Eukaryotic translation initiation factor 3 subunit C N-terminal" evidence="6">
    <location>
        <begin position="568"/>
        <end position="596"/>
    </location>
</feature>
<dbReference type="Pfam" id="PF01399">
    <property type="entry name" value="PCI"/>
    <property type="match status" value="1"/>
</dbReference>
<keyword evidence="8" id="KW-1185">Reference proteome</keyword>
<feature type="compositionally biased region" description="Acidic residues" evidence="4">
    <location>
        <begin position="58"/>
        <end position="96"/>
    </location>
</feature>
<gene>
    <name evidence="7" type="ORF">BCR44DRAFT_63443</name>
</gene>
<evidence type="ECO:0000256" key="2">
    <source>
        <dbReference type="ARBA" id="ARBA00022540"/>
    </source>
</evidence>
<dbReference type="GO" id="GO:0003723">
    <property type="term" value="F:RNA binding"/>
    <property type="evidence" value="ECO:0007669"/>
    <property type="project" value="InterPro"/>
</dbReference>
<name>A0A1Y2HP31_9FUNG</name>
<organism evidence="7 8">
    <name type="scientific">Catenaria anguillulae PL171</name>
    <dbReference type="NCBI Taxonomy" id="765915"/>
    <lineage>
        <taxon>Eukaryota</taxon>
        <taxon>Fungi</taxon>
        <taxon>Fungi incertae sedis</taxon>
        <taxon>Blastocladiomycota</taxon>
        <taxon>Blastocladiomycetes</taxon>
        <taxon>Blastocladiales</taxon>
        <taxon>Catenariaceae</taxon>
        <taxon>Catenaria</taxon>
    </lineage>
</organism>
<dbReference type="InterPro" id="IPR000717">
    <property type="entry name" value="PCI_dom"/>
</dbReference>
<feature type="compositionally biased region" description="Gly residues" evidence="4">
    <location>
        <begin position="823"/>
        <end position="846"/>
    </location>
</feature>
<evidence type="ECO:0000259" key="5">
    <source>
        <dbReference type="Pfam" id="PF01399"/>
    </source>
</evidence>
<dbReference type="AlphaFoldDB" id="A0A1Y2HP31"/>
<dbReference type="InterPro" id="IPR008905">
    <property type="entry name" value="EIF3C_N_dom"/>
</dbReference>
<feature type="compositionally biased region" description="Low complexity" evidence="4">
    <location>
        <begin position="112"/>
        <end position="126"/>
    </location>
</feature>
<feature type="region of interest" description="Disordered" evidence="4">
    <location>
        <begin position="790"/>
        <end position="873"/>
    </location>
</feature>
<evidence type="ECO:0000256" key="1">
    <source>
        <dbReference type="ARBA" id="ARBA00022490"/>
    </source>
</evidence>
<accession>A0A1Y2HP31</accession>
<dbReference type="GO" id="GO:0003743">
    <property type="term" value="F:translation initiation factor activity"/>
    <property type="evidence" value="ECO:0007669"/>
    <property type="project" value="UniProtKB-KW"/>
</dbReference>
<dbReference type="Pfam" id="PF05470">
    <property type="entry name" value="eIF-3c_N"/>
    <property type="match status" value="2"/>
</dbReference>
<keyword evidence="1" id="KW-0963">Cytoplasm</keyword>
<sequence length="873" mass="93370">MSFRKPTPARPAPASDSGSSSDDDSSAARPSGFFSKAAKPAKITKSKWFASRIRDASSSEDDSDASTSTEDDDDTSSDEATSSDDDSDSSSDDEQVVDDKAKPAHRFLKTPASSASAKQAAESSSSDSDDSYFDDSDDSDSDSDDSDDDRPIDPAQRRLRWLKDEYLSGDAAPAKRTGPTPKPSAAVPTTKTKGRNLEATVESDDEADGLVAGAQRKAAGATADGKPEKDAADQLLGDANAQNVLEKLTEVSLARGKKSTDRETIATALTRLFDIAPLPFQKVKILMALASCHFDSISSTSGAYMPPAQWKLAALRLASILDLLAAHPALVLREDLDADDDDAAAAAIKEHGPSAAPTNIKGSLVGMLERLDEELTKSLVAMDVGTPEFLERLREEVTVYTLLLRTEAYARRVNDQDATARAVLRRLEHTYNKPGQLVRTLHKFVVSTHLNGDDFGLALDVHALASYLYAHGADRLRTRAVLCHVTHHAVHDKFHAARDMLLMSGLQDAIKTADVATQALYNRALVFIGLCAFRAGLMKEAHNALHELLAPGNQVARELVNHGSVQPVNLELVEAVYLTASMMLEVPYMAANPHDAGKRRLWAKTFRRNFEIMDRNAFQGPPENTRDHIMACAKLMMQGEWSKAAEYLTSVRVWVYVGGHSVDKVKDMLVVKVKETALVAWVHQLAVAGTAESMSLAQLAATFDVPLNRVHSLLAQLIVGGDLAGKLDGVHGALVLASSSSTASVSGGAVPAAAAGRSANKVQWLTNQLAEKLMAIADGNDKILATRSAAEHYGQHGPSHRGGDHRGGRGGRGGNRGGDRQQRGGGRGGRGGRGGGRGGNRGGNRQQGGDRREDGGDNKNRKYNKNKAASNEA</sequence>
<feature type="region of interest" description="Disordered" evidence="4">
    <location>
        <begin position="1"/>
        <end position="209"/>
    </location>
</feature>
<dbReference type="SUPFAM" id="SSF46785">
    <property type="entry name" value="Winged helix' DNA-binding domain"/>
    <property type="match status" value="1"/>
</dbReference>
<feature type="compositionally biased region" description="Basic and acidic residues" evidence="4">
    <location>
        <begin position="848"/>
        <end position="860"/>
    </location>
</feature>
<protein>
    <submittedName>
        <fullName evidence="7">Eukaryotic translation initiation factor 3 subunit 8 N-terminus-domain-containing protein</fullName>
    </submittedName>
</protein>
<evidence type="ECO:0000259" key="6">
    <source>
        <dbReference type="Pfam" id="PF05470"/>
    </source>
</evidence>
<evidence type="ECO:0000313" key="8">
    <source>
        <dbReference type="Proteomes" id="UP000193411"/>
    </source>
</evidence>
<evidence type="ECO:0000256" key="4">
    <source>
        <dbReference type="SAM" id="MobiDB-lite"/>
    </source>
</evidence>
<feature type="domain" description="PCI" evidence="5">
    <location>
        <begin position="665"/>
        <end position="735"/>
    </location>
</feature>
<dbReference type="InterPro" id="IPR036390">
    <property type="entry name" value="WH_DNA-bd_sf"/>
</dbReference>
<dbReference type="PANTHER" id="PTHR13937:SF0">
    <property type="entry name" value="EUKARYOTIC TRANSLATION INITIATION FACTOR 3 SUBUNIT C-RELATED"/>
    <property type="match status" value="1"/>
</dbReference>
<feature type="domain" description="Eukaryotic translation initiation factor 3 subunit C N-terminal" evidence="6">
    <location>
        <begin position="67"/>
        <end position="564"/>
    </location>
</feature>
<dbReference type="InterPro" id="IPR027516">
    <property type="entry name" value="EIF3C"/>
</dbReference>
<comment type="caution">
    <text evidence="7">The sequence shown here is derived from an EMBL/GenBank/DDBJ whole genome shotgun (WGS) entry which is preliminary data.</text>
</comment>
<dbReference type="GO" id="GO:0005852">
    <property type="term" value="C:eukaryotic translation initiation factor 3 complex"/>
    <property type="evidence" value="ECO:0007669"/>
    <property type="project" value="InterPro"/>
</dbReference>
<evidence type="ECO:0000313" key="7">
    <source>
        <dbReference type="EMBL" id="ORZ36355.1"/>
    </source>
</evidence>
<dbReference type="PANTHER" id="PTHR13937">
    <property type="entry name" value="EUKARYOTIC TRANSLATION INITATION FACTOR 3, SUBUNIT 8 EIF3S8 -RELATED"/>
    <property type="match status" value="1"/>
</dbReference>
<proteinExistence type="predicted"/>
<reference evidence="7 8" key="1">
    <citation type="submission" date="2016-07" db="EMBL/GenBank/DDBJ databases">
        <title>Pervasive Adenine N6-methylation of Active Genes in Fungi.</title>
        <authorList>
            <consortium name="DOE Joint Genome Institute"/>
            <person name="Mondo S.J."/>
            <person name="Dannebaum R.O."/>
            <person name="Kuo R.C."/>
            <person name="Labutti K."/>
            <person name="Haridas S."/>
            <person name="Kuo A."/>
            <person name="Salamov A."/>
            <person name="Ahrendt S.R."/>
            <person name="Lipzen A."/>
            <person name="Sullivan W."/>
            <person name="Andreopoulos W.B."/>
            <person name="Clum A."/>
            <person name="Lindquist E."/>
            <person name="Daum C."/>
            <person name="Ramamoorthy G.K."/>
            <person name="Gryganskyi A."/>
            <person name="Culley D."/>
            <person name="Magnuson J.K."/>
            <person name="James T.Y."/>
            <person name="O'Malley M.A."/>
            <person name="Stajich J.E."/>
            <person name="Spatafora J.W."/>
            <person name="Visel A."/>
            <person name="Grigoriev I.V."/>
        </authorList>
    </citation>
    <scope>NUCLEOTIDE SEQUENCE [LARGE SCALE GENOMIC DNA]</scope>
    <source>
        <strain evidence="7 8">PL171</strain>
    </source>
</reference>
<dbReference type="GO" id="GO:0031369">
    <property type="term" value="F:translation initiation factor binding"/>
    <property type="evidence" value="ECO:0007669"/>
    <property type="project" value="InterPro"/>
</dbReference>
<feature type="compositionally biased region" description="Acidic residues" evidence="4">
    <location>
        <begin position="127"/>
        <end position="148"/>
    </location>
</feature>
<keyword evidence="3" id="KW-0648">Protein biosynthesis</keyword>
<feature type="compositionally biased region" description="Basic and acidic residues" evidence="4">
    <location>
        <begin position="149"/>
        <end position="166"/>
    </location>
</feature>
<dbReference type="Proteomes" id="UP000193411">
    <property type="component" value="Unassembled WGS sequence"/>
</dbReference>
<evidence type="ECO:0000256" key="3">
    <source>
        <dbReference type="ARBA" id="ARBA00022917"/>
    </source>
</evidence>
<dbReference type="STRING" id="765915.A0A1Y2HP31"/>